<reference evidence="2 3" key="1">
    <citation type="submission" date="2017-09" db="EMBL/GenBank/DDBJ databases">
        <title>Depth-based differentiation of microbial function through sediment-hosted aquifers and enrichment of novel symbionts in the deep terrestrial subsurface.</title>
        <authorList>
            <person name="Probst A.J."/>
            <person name="Ladd B."/>
            <person name="Jarett J.K."/>
            <person name="Geller-Mcgrath D.E."/>
            <person name="Sieber C.M."/>
            <person name="Emerson J.B."/>
            <person name="Anantharaman K."/>
            <person name="Thomas B.C."/>
            <person name="Malmstrom R."/>
            <person name="Stieglmeier M."/>
            <person name="Klingl A."/>
            <person name="Woyke T."/>
            <person name="Ryan C.M."/>
            <person name="Banfield J.F."/>
        </authorList>
    </citation>
    <scope>NUCLEOTIDE SEQUENCE [LARGE SCALE GENOMIC DNA]</scope>
    <source>
        <strain evidence="2">CG17_big_fil_post_rev_8_21_14_2_50_48_46</strain>
    </source>
</reference>
<evidence type="ECO:0000313" key="2">
    <source>
        <dbReference type="EMBL" id="PIW15858.1"/>
    </source>
</evidence>
<proteinExistence type="predicted"/>
<dbReference type="PROSITE" id="PS00889">
    <property type="entry name" value="CNMP_BINDING_2"/>
    <property type="match status" value="1"/>
</dbReference>
<dbReference type="GO" id="GO:0005829">
    <property type="term" value="C:cytosol"/>
    <property type="evidence" value="ECO:0007669"/>
    <property type="project" value="TreeGrafter"/>
</dbReference>
<dbReference type="InterPro" id="IPR018490">
    <property type="entry name" value="cNMP-bd_dom_sf"/>
</dbReference>
<dbReference type="AlphaFoldDB" id="A0A2M7G257"/>
<dbReference type="PANTHER" id="PTHR24567">
    <property type="entry name" value="CRP FAMILY TRANSCRIPTIONAL REGULATORY PROTEIN"/>
    <property type="match status" value="1"/>
</dbReference>
<feature type="domain" description="Cyclic nucleotide-binding" evidence="1">
    <location>
        <begin position="242"/>
        <end position="319"/>
    </location>
</feature>
<gene>
    <name evidence="2" type="ORF">COW36_15415</name>
</gene>
<dbReference type="Gene3D" id="2.60.120.10">
    <property type="entry name" value="Jelly Rolls"/>
    <property type="match status" value="2"/>
</dbReference>
<dbReference type="PANTHER" id="PTHR24567:SF74">
    <property type="entry name" value="HTH-TYPE TRANSCRIPTIONAL REGULATOR ARCR"/>
    <property type="match status" value="1"/>
</dbReference>
<dbReference type="PROSITE" id="PS50042">
    <property type="entry name" value="CNMP_BINDING_3"/>
    <property type="match status" value="1"/>
</dbReference>
<dbReference type="InterPro" id="IPR018488">
    <property type="entry name" value="cNMP-bd_CS"/>
</dbReference>
<accession>A0A2M7G257</accession>
<dbReference type="SUPFAM" id="SSF51206">
    <property type="entry name" value="cAMP-binding domain-like"/>
    <property type="match status" value="2"/>
</dbReference>
<dbReference type="Pfam" id="PF00027">
    <property type="entry name" value="cNMP_binding"/>
    <property type="match status" value="2"/>
</dbReference>
<dbReference type="CDD" id="cd00038">
    <property type="entry name" value="CAP_ED"/>
    <property type="match status" value="1"/>
</dbReference>
<dbReference type="Proteomes" id="UP000231019">
    <property type="component" value="Unassembled WGS sequence"/>
</dbReference>
<dbReference type="EMBL" id="PFFQ01000042">
    <property type="protein sequence ID" value="PIW15858.1"/>
    <property type="molecule type" value="Genomic_DNA"/>
</dbReference>
<protein>
    <recommendedName>
        <fullName evidence="1">Cyclic nucleotide-binding domain-containing protein</fullName>
    </recommendedName>
</protein>
<sequence length="346" mass="38609">MFKTEEFRLVYYPQEGQKQSFRPGQFLVSQVLGAPETIQPAYLLSGKVAYTCKSASGSVVEILLGPGSLIGLECLYTKAYPVSVMAREPVEVLSWDSEAFELYLGKNIEFAVSAISSLSGHQRKVDDELAFRVRHKHEAIHDAATVLYLLGQENFHSGNYSVAEAYFERICFSYSKSSYHESAEGHLVQIRRKKEALKQEKFGLEGDSSQLGFDTQQGLYNLAFYGVSAISHDIYARFGKAYAPGEVLFCEGDQGLELFLILEGSVEVSRSGQVLSSLTEGDIFGEMALFEGKPRSATVTASEPLKVLALTQEHFRMIFQLHPSWTLQLIRGFAMRIANCYELLAR</sequence>
<organism evidence="2 3">
    <name type="scientific">bacterium (Candidatus Blackallbacteria) CG17_big_fil_post_rev_8_21_14_2_50_48_46</name>
    <dbReference type="NCBI Taxonomy" id="2014261"/>
    <lineage>
        <taxon>Bacteria</taxon>
        <taxon>Candidatus Blackallbacteria</taxon>
    </lineage>
</organism>
<dbReference type="InterPro" id="IPR014710">
    <property type="entry name" value="RmlC-like_jellyroll"/>
</dbReference>
<evidence type="ECO:0000313" key="3">
    <source>
        <dbReference type="Proteomes" id="UP000231019"/>
    </source>
</evidence>
<dbReference type="InterPro" id="IPR050397">
    <property type="entry name" value="Env_Response_Regulators"/>
</dbReference>
<dbReference type="InterPro" id="IPR000595">
    <property type="entry name" value="cNMP-bd_dom"/>
</dbReference>
<evidence type="ECO:0000259" key="1">
    <source>
        <dbReference type="PROSITE" id="PS50042"/>
    </source>
</evidence>
<name>A0A2M7G257_9BACT</name>
<dbReference type="SMART" id="SM00100">
    <property type="entry name" value="cNMP"/>
    <property type="match status" value="1"/>
</dbReference>
<dbReference type="GO" id="GO:0003700">
    <property type="term" value="F:DNA-binding transcription factor activity"/>
    <property type="evidence" value="ECO:0007669"/>
    <property type="project" value="TreeGrafter"/>
</dbReference>
<comment type="caution">
    <text evidence="2">The sequence shown here is derived from an EMBL/GenBank/DDBJ whole genome shotgun (WGS) entry which is preliminary data.</text>
</comment>